<accession>A0A811LAI5</accession>
<evidence type="ECO:0000256" key="12">
    <source>
        <dbReference type="ARBA" id="ARBA00023098"/>
    </source>
</evidence>
<keyword evidence="12" id="KW-0443">Lipid metabolism</keyword>
<keyword evidence="9 20" id="KW-1133">Transmembrane helix</keyword>
<keyword evidence="5 20" id="KW-0812">Transmembrane</keyword>
<dbReference type="AlphaFoldDB" id="A0A811LAI5"/>
<evidence type="ECO:0000256" key="3">
    <source>
        <dbReference type="ARBA" id="ARBA00022516"/>
    </source>
</evidence>
<dbReference type="Proteomes" id="UP000783686">
    <property type="component" value="Unassembled WGS sequence"/>
</dbReference>
<dbReference type="InterPro" id="IPR001171">
    <property type="entry name" value="ERG24_DHCR-like"/>
</dbReference>
<keyword evidence="4" id="KW-0153">Cholesterol metabolism</keyword>
<dbReference type="PANTHER" id="PTHR21257:SF38">
    <property type="entry name" value="7-DEHYDROCHOLESTEROL REDUCTASE"/>
    <property type="match status" value="1"/>
</dbReference>
<gene>
    <name evidence="21" type="ORF">BOKJ2_LOCUS12037</name>
</gene>
<feature type="transmembrane region" description="Helical" evidence="20">
    <location>
        <begin position="113"/>
        <end position="133"/>
    </location>
</feature>
<dbReference type="Pfam" id="PF01222">
    <property type="entry name" value="ERG4_ERG24"/>
    <property type="match status" value="1"/>
</dbReference>
<evidence type="ECO:0000256" key="20">
    <source>
        <dbReference type="SAM" id="Phobius"/>
    </source>
</evidence>
<keyword evidence="22" id="KW-1185">Reference proteome</keyword>
<feature type="transmembrane region" description="Helical" evidence="20">
    <location>
        <begin position="302"/>
        <end position="320"/>
    </location>
</feature>
<dbReference type="Proteomes" id="UP000614601">
    <property type="component" value="Unassembled WGS sequence"/>
</dbReference>
<feature type="transmembrane region" description="Helical" evidence="20">
    <location>
        <begin position="332"/>
        <end position="352"/>
    </location>
</feature>
<reference evidence="21" key="1">
    <citation type="submission" date="2020-09" db="EMBL/GenBank/DDBJ databases">
        <authorList>
            <person name="Kikuchi T."/>
        </authorList>
    </citation>
    <scope>NUCLEOTIDE SEQUENCE</scope>
    <source>
        <strain evidence="21">SH1</strain>
    </source>
</reference>
<keyword evidence="7" id="KW-0521">NADP</keyword>
<organism evidence="21 22">
    <name type="scientific">Bursaphelenchus okinawaensis</name>
    <dbReference type="NCBI Taxonomy" id="465554"/>
    <lineage>
        <taxon>Eukaryota</taxon>
        <taxon>Metazoa</taxon>
        <taxon>Ecdysozoa</taxon>
        <taxon>Nematoda</taxon>
        <taxon>Chromadorea</taxon>
        <taxon>Rhabditida</taxon>
        <taxon>Tylenchina</taxon>
        <taxon>Tylenchomorpha</taxon>
        <taxon>Aphelenchoidea</taxon>
        <taxon>Aphelenchoididae</taxon>
        <taxon>Bursaphelenchus</taxon>
    </lineage>
</organism>
<evidence type="ECO:0000256" key="13">
    <source>
        <dbReference type="ARBA" id="ARBA00023136"/>
    </source>
</evidence>
<evidence type="ECO:0000256" key="14">
    <source>
        <dbReference type="ARBA" id="ARBA00023166"/>
    </source>
</evidence>
<dbReference type="GO" id="GO:0005789">
    <property type="term" value="C:endoplasmic reticulum membrane"/>
    <property type="evidence" value="ECO:0007669"/>
    <property type="project" value="TreeGrafter"/>
</dbReference>
<keyword evidence="15" id="KW-0753">Steroid metabolism</keyword>
<evidence type="ECO:0000256" key="17">
    <source>
        <dbReference type="ARBA" id="ARBA00042688"/>
    </source>
</evidence>
<evidence type="ECO:0000256" key="2">
    <source>
        <dbReference type="ARBA" id="ARBA00005402"/>
    </source>
</evidence>
<evidence type="ECO:0000256" key="7">
    <source>
        <dbReference type="ARBA" id="ARBA00022857"/>
    </source>
</evidence>
<evidence type="ECO:0000256" key="11">
    <source>
        <dbReference type="ARBA" id="ARBA00023011"/>
    </source>
</evidence>
<evidence type="ECO:0000313" key="22">
    <source>
        <dbReference type="Proteomes" id="UP000614601"/>
    </source>
</evidence>
<dbReference type="OrthoDB" id="5326588at2759"/>
<evidence type="ECO:0000256" key="1">
    <source>
        <dbReference type="ARBA" id="ARBA00004141"/>
    </source>
</evidence>
<dbReference type="EMBL" id="CAJFCW020000005">
    <property type="protein sequence ID" value="CAG9122057.1"/>
    <property type="molecule type" value="Genomic_DNA"/>
</dbReference>
<proteinExistence type="inferred from homology"/>
<feature type="transmembrane region" description="Helical" evidence="20">
    <location>
        <begin position="69"/>
        <end position="87"/>
    </location>
</feature>
<keyword evidence="8" id="KW-0752">Steroid biosynthesis</keyword>
<dbReference type="GO" id="GO:0006695">
    <property type="term" value="P:cholesterol biosynthetic process"/>
    <property type="evidence" value="ECO:0007669"/>
    <property type="project" value="UniProtKB-KW"/>
</dbReference>
<comment type="catalytic activity">
    <reaction evidence="18">
        <text>cholesterol + NADP(+) = 7-dehydrocholesterol + NADPH + H(+)</text>
        <dbReference type="Rhea" id="RHEA:23984"/>
        <dbReference type="ChEBI" id="CHEBI:15378"/>
        <dbReference type="ChEBI" id="CHEBI:16113"/>
        <dbReference type="ChEBI" id="CHEBI:17759"/>
        <dbReference type="ChEBI" id="CHEBI:57783"/>
        <dbReference type="ChEBI" id="CHEBI:58349"/>
        <dbReference type="EC" id="1.3.1.21"/>
    </reaction>
    <physiologicalReaction direction="right-to-left" evidence="18">
        <dbReference type="Rhea" id="RHEA:23986"/>
    </physiologicalReaction>
</comment>
<evidence type="ECO:0000256" key="9">
    <source>
        <dbReference type="ARBA" id="ARBA00022989"/>
    </source>
</evidence>
<feature type="transmembrane region" description="Helical" evidence="20">
    <location>
        <begin position="154"/>
        <end position="174"/>
    </location>
</feature>
<dbReference type="EMBL" id="CAJFDH010000005">
    <property type="protein sequence ID" value="CAD5226357.1"/>
    <property type="molecule type" value="Genomic_DNA"/>
</dbReference>
<feature type="transmembrane region" description="Helical" evidence="20">
    <location>
        <begin position="238"/>
        <end position="256"/>
    </location>
</feature>
<protein>
    <recommendedName>
        <fullName evidence="16">7-dehydrocholesterol reductase</fullName>
        <ecNumber evidence="16">1.3.1.21</ecNumber>
    </recommendedName>
    <alternativeName>
        <fullName evidence="17">Sterol Delta(7)-reductase</fullName>
    </alternativeName>
</protein>
<comment type="subcellular location">
    <subcellularLocation>
        <location evidence="1">Membrane</location>
        <topology evidence="1">Multi-pass membrane protein</topology>
    </subcellularLocation>
</comment>
<evidence type="ECO:0000256" key="10">
    <source>
        <dbReference type="ARBA" id="ARBA00023002"/>
    </source>
</evidence>
<comment type="caution">
    <text evidence="21">The sequence shown here is derived from an EMBL/GenBank/DDBJ whole genome shotgun (WGS) entry which is preliminary data.</text>
</comment>
<dbReference type="GO" id="GO:0016132">
    <property type="term" value="P:brassinosteroid biosynthetic process"/>
    <property type="evidence" value="ECO:0007669"/>
    <property type="project" value="TreeGrafter"/>
</dbReference>
<evidence type="ECO:0000256" key="16">
    <source>
        <dbReference type="ARBA" id="ARBA00038851"/>
    </source>
</evidence>
<keyword evidence="11" id="KW-0756">Sterol biosynthesis</keyword>
<feature type="transmembrane region" description="Helical" evidence="20">
    <location>
        <begin position="262"/>
        <end position="281"/>
    </location>
</feature>
<evidence type="ECO:0000256" key="6">
    <source>
        <dbReference type="ARBA" id="ARBA00022778"/>
    </source>
</evidence>
<dbReference type="GO" id="GO:0047598">
    <property type="term" value="F:7-dehydrocholesterol reductase activity"/>
    <property type="evidence" value="ECO:0007669"/>
    <property type="project" value="UniProtKB-EC"/>
</dbReference>
<evidence type="ECO:0000256" key="4">
    <source>
        <dbReference type="ARBA" id="ARBA00022548"/>
    </source>
</evidence>
<comment type="similarity">
    <text evidence="2">Belongs to the ERG4/ERG24 family.</text>
</comment>
<evidence type="ECO:0000256" key="5">
    <source>
        <dbReference type="ARBA" id="ARBA00022692"/>
    </source>
</evidence>
<evidence type="ECO:0000256" key="18">
    <source>
        <dbReference type="ARBA" id="ARBA00047795"/>
    </source>
</evidence>
<dbReference type="PANTHER" id="PTHR21257">
    <property type="entry name" value="DELTA(14)-STEROL REDUCTASE"/>
    <property type="match status" value="1"/>
</dbReference>
<keyword evidence="3" id="KW-0444">Lipid biosynthesis</keyword>
<dbReference type="EC" id="1.3.1.21" evidence="16"/>
<feature type="transmembrane region" description="Helical" evidence="20">
    <location>
        <begin position="186"/>
        <end position="203"/>
    </location>
</feature>
<dbReference type="Gene3D" id="1.20.120.1630">
    <property type="match status" value="1"/>
</dbReference>
<evidence type="ECO:0000313" key="21">
    <source>
        <dbReference type="EMBL" id="CAD5226357.1"/>
    </source>
</evidence>
<comment type="catalytic activity">
    <reaction evidence="19">
        <text>7-dehydrodesmosterol + NADPH + H(+) = desmosterol + NADP(+)</text>
        <dbReference type="Rhea" id="RHEA:46740"/>
        <dbReference type="ChEBI" id="CHEBI:15378"/>
        <dbReference type="ChEBI" id="CHEBI:17737"/>
        <dbReference type="ChEBI" id="CHEBI:27910"/>
        <dbReference type="ChEBI" id="CHEBI:57783"/>
        <dbReference type="ChEBI" id="CHEBI:58349"/>
    </reaction>
    <physiologicalReaction direction="left-to-right" evidence="19">
        <dbReference type="Rhea" id="RHEA:46741"/>
    </physiologicalReaction>
</comment>
<feature type="transmembrane region" description="Helical" evidence="20">
    <location>
        <begin position="426"/>
        <end position="443"/>
    </location>
</feature>
<keyword evidence="6" id="KW-0152">Cholesterol biosynthesis</keyword>
<keyword evidence="10" id="KW-0560">Oxidoreductase</keyword>
<evidence type="ECO:0000256" key="8">
    <source>
        <dbReference type="ARBA" id="ARBA00022955"/>
    </source>
</evidence>
<keyword evidence="13 20" id="KW-0472">Membrane</keyword>
<keyword evidence="14" id="KW-1207">Sterol metabolism</keyword>
<name>A0A811LAI5_9BILA</name>
<evidence type="ECO:0000256" key="15">
    <source>
        <dbReference type="ARBA" id="ARBA00023221"/>
    </source>
</evidence>
<sequence length="474" mass="55057">MYEVVWRLKCAKQSKMAVTMRPNIVRRRSSSNLANSNLSTTNRRSSISQKDIDYIQSVLSRKKQVSNQLTLIFMVLFPIFIHLYYPFVSTYHGRITKLHKFKLHDFLPPLKQITPYLIVSATVLLQFLFFWLLPATVKIYRTQANQLFRQHCNAFSGMVLNALVFGLGAAFRWYSPTLIFDNWNGIMVVMGMLSMVVILWQFYAHSEKDDEPEDVINDIFFGKLAQPVVFDMDLKAFLTNRVLGALYCCYLFSALAKQRITVGVLTPGLICCASLQLIYWLRRSWNDPCRPSSLDNQTNKAGFCRIWGALVFLPTLYLTPVTLMAQTSKSPHIASCCALFLLGLLFQLWTGLVDEQKKEFRDCDGQMKIDGKDPFYIVAKYRKEGGEAATNILLGSGYWGKARHFNYATEILSFTCWTLVVRWDFMVGYIPVLFLVGFLWLRANRDEFRCLLKYQHHWMQYTNKVRYQFFPSIY</sequence>
<evidence type="ECO:0000256" key="19">
    <source>
        <dbReference type="ARBA" id="ARBA00047826"/>
    </source>
</evidence>